<sequence length="916" mass="98505">MIKPALNRVGLALWATLITCLQGGSPVWTGTGLFAFTSLVASSAVAQSSLYGVSPLAGGTLEFYVNTPHWATLHYRVNAAAQQNVTMVQAAARNTYSLSGLGNGSTVEYRFTYWNGSYALETEWQTQVVGAPASSSSSAPASSSSSSAASSVCNIQATGVNAAQVTLVSGSWATLHYSVNSGGQLNVSMVQANGVNSYTIDNLSAGDLVSYRCTYLDTGLGYAVDTEFKHYTFVGASSSASSAASVSSSATSSSSPVSSASSSSSSVASSANSSVTLGNITPLFNSSTALESVLQYDRGDALVTRFSDRARDRHAKENHFQAYDHYLKFYWEQRTASVEIIDYVAKGGNKIRMEVKSEARLDDGQAENRWWYIGRNTLAEYCGNGVMNRVDDLNYWKEESWNCREGRQIQIGDKLEFEISQFLDKNAVIRGQDNYYGTTYLYIVGQGLVPWDVTDRNAFVGGLFKQRDSIPLPEYAQLGGGTTLHVQMTAEPDGHFQQMANNLNYGNGQPFVLGRRVHHTSFVDGTHDEHEDNGLFEEMIGKAGTRYINERCADCHERNGRAPVAGIGEALDRWVFRIGDANGNSHPLLGRVLQPKANGGAASEGEPSIAYWTETNGLRKPNYQFSGIQPETFSARLAPQLVGMGLLEAIPESAILAREDPDDLDGDGISGRANRVIDPVTGETRLGRFGYKAAAASLKHQIAAAFNTDMGVMTSVMPNPDCGANQINCGPSGSELSDTHLDNLVKYVALLGVRGQRDYDKPEVIRGKQVFSEIGCDSCHTPGFTTSSYAPFAELRNQPIQPYTDLLLHDLGPEMADSLGEGLATGSEWRTAPLWGVGVSACVTGGVTGLRGQAPAFGLDGQEVCTPKESYLHDGRARTLAEAILWHGGEGAGSRSRYNALNNNDKAALQAFLKSL</sequence>
<keyword evidence="9" id="KW-1185">Reference proteome</keyword>
<feature type="domain" description="CBM56" evidence="7">
    <location>
        <begin position="40"/>
        <end position="129"/>
    </location>
</feature>
<dbReference type="eggNOG" id="COG3488">
    <property type="taxonomic scope" value="Bacteria"/>
</dbReference>
<dbReference type="InterPro" id="IPR036909">
    <property type="entry name" value="Cyt_c-like_dom_sf"/>
</dbReference>
<dbReference type="SUPFAM" id="SSF46626">
    <property type="entry name" value="Cytochrome c"/>
    <property type="match status" value="1"/>
</dbReference>
<evidence type="ECO:0000256" key="5">
    <source>
        <dbReference type="SAM" id="MobiDB-lite"/>
    </source>
</evidence>
<evidence type="ECO:0000256" key="2">
    <source>
        <dbReference type="ARBA" id="ARBA00022723"/>
    </source>
</evidence>
<dbReference type="AlphaFoldDB" id="B3PK98"/>
<dbReference type="GO" id="GO:0009055">
    <property type="term" value="F:electron transfer activity"/>
    <property type="evidence" value="ECO:0007669"/>
    <property type="project" value="InterPro"/>
</dbReference>
<evidence type="ECO:0000313" key="8">
    <source>
        <dbReference type="EMBL" id="ACE84697.1"/>
    </source>
</evidence>
<dbReference type="STRING" id="498211.CJA_0760"/>
<name>B3PK98_CELJU</name>
<protein>
    <recommendedName>
        <fullName evidence="10">Thiol oxidoreductase</fullName>
    </recommendedName>
</protein>
<dbReference type="InterPro" id="IPR010538">
    <property type="entry name" value="DHOR"/>
</dbReference>
<keyword evidence="3 4" id="KW-0408">Iron</keyword>
<dbReference type="Proteomes" id="UP000001036">
    <property type="component" value="Chromosome"/>
</dbReference>
<feature type="domain" description="CBM56" evidence="7">
    <location>
        <begin position="143"/>
        <end position="231"/>
    </location>
</feature>
<accession>B3PK98</accession>
<keyword evidence="2 4" id="KW-0479">Metal-binding</keyword>
<dbReference type="EMBL" id="CP000934">
    <property type="protein sequence ID" value="ACE84697.1"/>
    <property type="molecule type" value="Genomic_DNA"/>
</dbReference>
<dbReference type="KEGG" id="cja:CJA_0760"/>
<dbReference type="GO" id="GO:0020037">
    <property type="term" value="F:heme binding"/>
    <property type="evidence" value="ECO:0007669"/>
    <property type="project" value="InterPro"/>
</dbReference>
<organism evidence="8 9">
    <name type="scientific">Cellvibrio japonicus (strain Ueda107)</name>
    <name type="common">Pseudomonas fluorescens subsp. cellulosa</name>
    <dbReference type="NCBI Taxonomy" id="498211"/>
    <lineage>
        <taxon>Bacteria</taxon>
        <taxon>Pseudomonadati</taxon>
        <taxon>Pseudomonadota</taxon>
        <taxon>Gammaproteobacteria</taxon>
        <taxon>Cellvibrionales</taxon>
        <taxon>Cellvibrionaceae</taxon>
        <taxon>Cellvibrio</taxon>
    </lineage>
</organism>
<evidence type="ECO:0000259" key="6">
    <source>
        <dbReference type="PROSITE" id="PS51007"/>
    </source>
</evidence>
<feature type="domain" description="Cytochrome c" evidence="6">
    <location>
        <begin position="762"/>
        <end position="916"/>
    </location>
</feature>
<gene>
    <name evidence="8" type="ordered locus">CJA_0760</name>
</gene>
<dbReference type="PROSITE" id="PS52005">
    <property type="entry name" value="CBM56"/>
    <property type="match status" value="2"/>
</dbReference>
<dbReference type="Gene3D" id="1.10.760.10">
    <property type="entry name" value="Cytochrome c-like domain"/>
    <property type="match status" value="1"/>
</dbReference>
<dbReference type="OrthoDB" id="9805202at2"/>
<evidence type="ECO:0000313" key="9">
    <source>
        <dbReference type="Proteomes" id="UP000001036"/>
    </source>
</evidence>
<dbReference type="PANTHER" id="PTHR30600:SF4">
    <property type="entry name" value="CYTOCHROME C DOMAIN-CONTAINING PROTEIN"/>
    <property type="match status" value="1"/>
</dbReference>
<feature type="region of interest" description="Disordered" evidence="5">
    <location>
        <begin position="249"/>
        <end position="268"/>
    </location>
</feature>
<evidence type="ECO:0000256" key="4">
    <source>
        <dbReference type="PROSITE-ProRule" id="PRU00433"/>
    </source>
</evidence>
<dbReference type="GO" id="GO:0004130">
    <property type="term" value="F:cytochrome-c peroxidase activity"/>
    <property type="evidence" value="ECO:0007669"/>
    <property type="project" value="TreeGrafter"/>
</dbReference>
<dbReference type="InterPro" id="IPR009056">
    <property type="entry name" value="Cyt_c-like_dom"/>
</dbReference>
<dbReference type="PROSITE" id="PS51007">
    <property type="entry name" value="CYTC"/>
    <property type="match status" value="1"/>
</dbReference>
<dbReference type="HOGENOM" id="CLU_012868_0_0_6"/>
<evidence type="ECO:0000259" key="7">
    <source>
        <dbReference type="PROSITE" id="PS52005"/>
    </source>
</evidence>
<reference evidence="8 9" key="1">
    <citation type="journal article" date="2008" name="J. Bacteriol.">
        <title>Insights into plant cell wall degradation from the genome sequence of the soil bacterium Cellvibrio japonicus.</title>
        <authorList>
            <person name="Deboy R.T."/>
            <person name="Mongodin E.F."/>
            <person name="Fouts D.E."/>
            <person name="Tailford L.E."/>
            <person name="Khouri H."/>
            <person name="Emerson J.B."/>
            <person name="Mohamoud Y."/>
            <person name="Watkins K."/>
            <person name="Henrissat B."/>
            <person name="Gilbert H.J."/>
            <person name="Nelson K.E."/>
        </authorList>
    </citation>
    <scope>NUCLEOTIDE SEQUENCE [LARGE SCALE GENOMIC DNA]</scope>
    <source>
        <strain evidence="8 9">Ueda107</strain>
    </source>
</reference>
<evidence type="ECO:0000256" key="3">
    <source>
        <dbReference type="ARBA" id="ARBA00023004"/>
    </source>
</evidence>
<dbReference type="GO" id="GO:0046872">
    <property type="term" value="F:metal ion binding"/>
    <property type="evidence" value="ECO:0007669"/>
    <property type="project" value="UniProtKB-KW"/>
</dbReference>
<dbReference type="Pfam" id="PF22184">
    <property type="entry name" value="CBM_56"/>
    <property type="match status" value="2"/>
</dbReference>
<dbReference type="GO" id="GO:0030246">
    <property type="term" value="F:carbohydrate binding"/>
    <property type="evidence" value="ECO:0007669"/>
    <property type="project" value="UniProtKB-UniRule"/>
</dbReference>
<evidence type="ECO:0008006" key="10">
    <source>
        <dbReference type="Google" id="ProtNLM"/>
    </source>
</evidence>
<evidence type="ECO:0000256" key="1">
    <source>
        <dbReference type="ARBA" id="ARBA00022617"/>
    </source>
</evidence>
<proteinExistence type="predicted"/>
<dbReference type="InterPro" id="IPR047569">
    <property type="entry name" value="CBM56"/>
</dbReference>
<dbReference type="RefSeq" id="WP_012486423.1">
    <property type="nucleotide sequence ID" value="NC_010995.1"/>
</dbReference>
<dbReference type="Pfam" id="PF06537">
    <property type="entry name" value="DHOR"/>
    <property type="match status" value="2"/>
</dbReference>
<dbReference type="PANTHER" id="PTHR30600">
    <property type="entry name" value="CYTOCHROME C PEROXIDASE-RELATED"/>
    <property type="match status" value="1"/>
</dbReference>
<dbReference type="InterPro" id="IPR051395">
    <property type="entry name" value="Cytochrome_c_Peroxidase/MauG"/>
</dbReference>
<keyword evidence="1 4" id="KW-0349">Heme</keyword>